<proteinExistence type="predicted"/>
<gene>
    <name evidence="2" type="primary">AVEN_238246_1</name>
    <name evidence="2" type="ORF">NPIL_187731</name>
</gene>
<feature type="transmembrane region" description="Helical" evidence="1">
    <location>
        <begin position="70"/>
        <end position="90"/>
    </location>
</feature>
<sequence length="401" mass="47029">MSFKQFFRLRSKVPKPSFSNHYSRIRNRFQFEFCNRISGFRRNSPIPRALLSFLYCTGLAHSCPISKKQLITSAIFCILLHFVFLDIWFTNLEDYDSMYLKVSVAYLSSYTLTVIVWHATRFKKKQISALLHKIKEISSPPSEIATNYLILINFSVPLVLSIVLANDYRTLENIWLYSYGYDIGNEWTKTILITTKKFLYFAFYPAYTNTLALFYISVCLRCITYLKYLNRKIVECPFKTFDLCFQHDILKKKAKIFDLLLMIQDVFSVPIFFVMIANIMMCSGIIGWFLVKSWDNSYYFWKIESVYLGINAFLCVASIIWVAGSVPVELSKFKEIFHQKTHQRLLNFSKLDELLNKVDLFNEPDFVLSGWEIIFFRKSTILALVGTLLTYTLFVMNINGQ</sequence>
<protein>
    <recommendedName>
        <fullName evidence="4">Gustatory receptor</fullName>
    </recommendedName>
</protein>
<feature type="transmembrane region" description="Helical" evidence="1">
    <location>
        <begin position="381"/>
        <end position="398"/>
    </location>
</feature>
<accession>A0A8X6NDG3</accession>
<evidence type="ECO:0000256" key="1">
    <source>
        <dbReference type="SAM" id="Phobius"/>
    </source>
</evidence>
<feature type="transmembrane region" description="Helical" evidence="1">
    <location>
        <begin position="198"/>
        <end position="223"/>
    </location>
</feature>
<keyword evidence="1" id="KW-0812">Transmembrane</keyword>
<dbReference type="OrthoDB" id="6432306at2759"/>
<feature type="transmembrane region" description="Helical" evidence="1">
    <location>
        <begin position="310"/>
        <end position="330"/>
    </location>
</feature>
<keyword evidence="1" id="KW-1133">Transmembrane helix</keyword>
<dbReference type="Proteomes" id="UP000887013">
    <property type="component" value="Unassembled WGS sequence"/>
</dbReference>
<keyword evidence="1" id="KW-0472">Membrane</keyword>
<feature type="transmembrane region" description="Helical" evidence="1">
    <location>
        <begin position="259"/>
        <end position="290"/>
    </location>
</feature>
<dbReference type="EMBL" id="BMAW01103208">
    <property type="protein sequence ID" value="GFT08094.1"/>
    <property type="molecule type" value="Genomic_DNA"/>
</dbReference>
<feature type="transmembrane region" description="Helical" evidence="1">
    <location>
        <begin position="102"/>
        <end position="123"/>
    </location>
</feature>
<organism evidence="2 3">
    <name type="scientific">Nephila pilipes</name>
    <name type="common">Giant wood spider</name>
    <name type="synonym">Nephila maculata</name>
    <dbReference type="NCBI Taxonomy" id="299642"/>
    <lineage>
        <taxon>Eukaryota</taxon>
        <taxon>Metazoa</taxon>
        <taxon>Ecdysozoa</taxon>
        <taxon>Arthropoda</taxon>
        <taxon>Chelicerata</taxon>
        <taxon>Arachnida</taxon>
        <taxon>Araneae</taxon>
        <taxon>Araneomorphae</taxon>
        <taxon>Entelegynae</taxon>
        <taxon>Araneoidea</taxon>
        <taxon>Nephilidae</taxon>
        <taxon>Nephila</taxon>
    </lineage>
</organism>
<dbReference type="AlphaFoldDB" id="A0A8X6NDG3"/>
<evidence type="ECO:0000313" key="3">
    <source>
        <dbReference type="Proteomes" id="UP000887013"/>
    </source>
</evidence>
<evidence type="ECO:0008006" key="4">
    <source>
        <dbReference type="Google" id="ProtNLM"/>
    </source>
</evidence>
<keyword evidence="3" id="KW-1185">Reference proteome</keyword>
<evidence type="ECO:0000313" key="2">
    <source>
        <dbReference type="EMBL" id="GFT08094.1"/>
    </source>
</evidence>
<comment type="caution">
    <text evidence="2">The sequence shown here is derived from an EMBL/GenBank/DDBJ whole genome shotgun (WGS) entry which is preliminary data.</text>
</comment>
<name>A0A8X6NDG3_NEPPI</name>
<reference evidence="2" key="1">
    <citation type="submission" date="2020-08" db="EMBL/GenBank/DDBJ databases">
        <title>Multicomponent nature underlies the extraordinary mechanical properties of spider dragline silk.</title>
        <authorList>
            <person name="Kono N."/>
            <person name="Nakamura H."/>
            <person name="Mori M."/>
            <person name="Yoshida Y."/>
            <person name="Ohtoshi R."/>
            <person name="Malay A.D."/>
            <person name="Moran D.A.P."/>
            <person name="Tomita M."/>
            <person name="Numata K."/>
            <person name="Arakawa K."/>
        </authorList>
    </citation>
    <scope>NUCLEOTIDE SEQUENCE</scope>
</reference>